<dbReference type="PANTHER" id="PTHR22935">
    <property type="entry name" value="PENICILLIN-BINDING PROTEIN"/>
    <property type="match status" value="1"/>
</dbReference>
<keyword evidence="6" id="KW-1185">Reference proteome</keyword>
<dbReference type="EMBL" id="LKEA01000012">
    <property type="protein sequence ID" value="ROW05804.1"/>
    <property type="molecule type" value="Genomic_DNA"/>
</dbReference>
<dbReference type="Proteomes" id="UP000283895">
    <property type="component" value="Unassembled WGS sequence"/>
</dbReference>
<dbReference type="Pfam" id="PF26335">
    <property type="entry name" value="ARB_00930_C"/>
    <property type="match status" value="1"/>
</dbReference>
<evidence type="ECO:0000256" key="1">
    <source>
        <dbReference type="ARBA" id="ARBA00038473"/>
    </source>
</evidence>
<evidence type="ECO:0000313" key="5">
    <source>
        <dbReference type="EMBL" id="ROW05804.1"/>
    </source>
</evidence>
<accession>A0A423WRA5</accession>
<dbReference type="InterPro" id="IPR012338">
    <property type="entry name" value="Beta-lactam/transpept-like"/>
</dbReference>
<feature type="chain" id="PRO_5019154587" evidence="2">
    <location>
        <begin position="27"/>
        <end position="571"/>
    </location>
</feature>
<dbReference type="Pfam" id="PF00144">
    <property type="entry name" value="Beta-lactamase"/>
    <property type="match status" value="1"/>
</dbReference>
<dbReference type="PANTHER" id="PTHR22935:SF95">
    <property type="entry name" value="BETA-LACTAMASE-LIKE 1-RELATED"/>
    <property type="match status" value="1"/>
</dbReference>
<evidence type="ECO:0000259" key="3">
    <source>
        <dbReference type="Pfam" id="PF00144"/>
    </source>
</evidence>
<organism evidence="5 6">
    <name type="scientific">Cytospora schulzeri</name>
    <dbReference type="NCBI Taxonomy" id="448051"/>
    <lineage>
        <taxon>Eukaryota</taxon>
        <taxon>Fungi</taxon>
        <taxon>Dikarya</taxon>
        <taxon>Ascomycota</taxon>
        <taxon>Pezizomycotina</taxon>
        <taxon>Sordariomycetes</taxon>
        <taxon>Sordariomycetidae</taxon>
        <taxon>Diaporthales</taxon>
        <taxon>Cytosporaceae</taxon>
        <taxon>Cytospora</taxon>
    </lineage>
</organism>
<dbReference type="Gene3D" id="3.40.710.10">
    <property type="entry name" value="DD-peptidase/beta-lactamase superfamily"/>
    <property type="match status" value="1"/>
</dbReference>
<reference evidence="5 6" key="1">
    <citation type="submission" date="2015-09" db="EMBL/GenBank/DDBJ databases">
        <title>Host preference determinants of Valsa canker pathogens revealed by comparative genomics.</title>
        <authorList>
            <person name="Yin Z."/>
            <person name="Huang L."/>
        </authorList>
    </citation>
    <scope>NUCLEOTIDE SEQUENCE [LARGE SCALE GENOMIC DNA]</scope>
    <source>
        <strain evidence="5 6">03-1</strain>
    </source>
</reference>
<feature type="domain" description="Beta-lactamase-related" evidence="3">
    <location>
        <begin position="97"/>
        <end position="396"/>
    </location>
</feature>
<dbReference type="OrthoDB" id="10250282at2759"/>
<evidence type="ECO:0000259" key="4">
    <source>
        <dbReference type="Pfam" id="PF26335"/>
    </source>
</evidence>
<dbReference type="SUPFAM" id="SSF56601">
    <property type="entry name" value="beta-lactamase/transpeptidase-like"/>
    <property type="match status" value="1"/>
</dbReference>
<feature type="domain" description="Beta-lactamase-like ARB-00930-like C-terminal" evidence="4">
    <location>
        <begin position="422"/>
        <end position="569"/>
    </location>
</feature>
<dbReference type="InterPro" id="IPR001466">
    <property type="entry name" value="Beta-lactam-related"/>
</dbReference>
<dbReference type="InterPro" id="IPR058664">
    <property type="entry name" value="ARB_00930-like_C"/>
</dbReference>
<name>A0A423WRA5_9PEZI</name>
<evidence type="ECO:0000313" key="6">
    <source>
        <dbReference type="Proteomes" id="UP000283895"/>
    </source>
</evidence>
<keyword evidence="2" id="KW-0732">Signal</keyword>
<feature type="signal peptide" evidence="2">
    <location>
        <begin position="1"/>
        <end position="26"/>
    </location>
</feature>
<dbReference type="AlphaFoldDB" id="A0A423WRA5"/>
<gene>
    <name evidence="5" type="ORF">VMCG_05208</name>
</gene>
<evidence type="ECO:0000256" key="2">
    <source>
        <dbReference type="SAM" id="SignalP"/>
    </source>
</evidence>
<sequence length="571" mass="61212">MIGIKFGQAMIATLPAVVLLAQLASAALNGHCPPLGAVLPAPTHPSTCAAVQAAVYEFQNELTNLTSGFGSSAVSVSVRSIHQPDKLVDLHYTPPTRDPSSTNVVDANTVYRIASISKIFTALGVLKAGIGMDDPVTTYMSWLDSSWDDITIGALASHMSGIGLDLMNDLADMPGEWTAMGFPLLNRTGSSPGCSGMYGLPPCSTDELFRDFVKHYPVYLPFTTPMYSNLGFDILGLVLEKVSNKTFVDYIEQAILDPLTLSNTTTGSTSSVLPRAFIPAQPMDQSHWGTEHGYDNPAGGFLSTPNDLLALGSAILDQSFLGAPATRKWLKPVSSTSTVGRAMGAPWEILRSTNLTTDGRLIELYTKGGDDGSYHSKLCLIPDYDLVVAIMTAGPEADFTFSFSLLSRLLSTLLPAIEQAGKEEATLSVAGSYTDVTTNSSITLFLDDGPGLAISGWSVRGQDVINIYSNISGAPAESVVPRLYPTNFQADGQTAWRAVFDTGTVEQNAEFDAMFAWPGQSCQTWANMDRFPYGFNGIDEFMVTMEDQASGMVATSLENRGFQVNMARQVL</sequence>
<dbReference type="InterPro" id="IPR051478">
    <property type="entry name" value="Beta-lactamase-like_AB/R"/>
</dbReference>
<comment type="similarity">
    <text evidence="1">Belongs to the beta-lactamase family.</text>
</comment>
<protein>
    <submittedName>
        <fullName evidence="5">Uncharacterized protein</fullName>
    </submittedName>
</protein>
<dbReference type="STRING" id="356882.A0A423WRA5"/>
<comment type="caution">
    <text evidence="5">The sequence shown here is derived from an EMBL/GenBank/DDBJ whole genome shotgun (WGS) entry which is preliminary data.</text>
</comment>
<proteinExistence type="inferred from homology"/>